<keyword evidence="5" id="KW-0325">Glycoprotein</keyword>
<comment type="caution">
    <text evidence="6">The sequence shown here is derived from an EMBL/GenBank/DDBJ whole genome shotgun (WGS) entry which is preliminary data.</text>
</comment>
<reference evidence="6 7" key="1">
    <citation type="submission" date="2020-06" db="EMBL/GenBank/DDBJ databases">
        <authorList>
            <person name="Criscuolo A."/>
        </authorList>
    </citation>
    <scope>NUCLEOTIDE SEQUENCE [LARGE SCALE GENOMIC DNA]</scope>
    <source>
        <strain evidence="6">PXU-55</strain>
    </source>
</reference>
<proteinExistence type="predicted"/>
<accession>A0A9N8J340</accession>
<dbReference type="PANTHER" id="PTHR11802:SF3">
    <property type="entry name" value="RETINOID-INDUCIBLE SERINE CARBOXYPEPTIDASE"/>
    <property type="match status" value="1"/>
</dbReference>
<dbReference type="AlphaFoldDB" id="A0A9N8J340"/>
<evidence type="ECO:0000256" key="3">
    <source>
        <dbReference type="ARBA" id="ARBA00022729"/>
    </source>
</evidence>
<keyword evidence="1 6" id="KW-0121">Carboxypeptidase</keyword>
<dbReference type="Pfam" id="PF00450">
    <property type="entry name" value="Peptidase_S10"/>
    <property type="match status" value="1"/>
</dbReference>
<evidence type="ECO:0000313" key="6">
    <source>
        <dbReference type="EMBL" id="CAC9975310.1"/>
    </source>
</evidence>
<dbReference type="SUPFAM" id="SSF53474">
    <property type="entry name" value="alpha/beta-Hydrolases"/>
    <property type="match status" value="1"/>
</dbReference>
<protein>
    <submittedName>
        <fullName evidence="6">Carboxypeptidase</fullName>
    </submittedName>
</protein>
<dbReference type="Proteomes" id="UP000533639">
    <property type="component" value="Unassembled WGS sequence"/>
</dbReference>
<evidence type="ECO:0000256" key="4">
    <source>
        <dbReference type="ARBA" id="ARBA00022801"/>
    </source>
</evidence>
<keyword evidence="7" id="KW-1185">Reference proteome</keyword>
<name>A0A9N8J340_9FLAO</name>
<evidence type="ECO:0000256" key="2">
    <source>
        <dbReference type="ARBA" id="ARBA00022670"/>
    </source>
</evidence>
<keyword evidence="4" id="KW-0378">Hydrolase</keyword>
<keyword evidence="3" id="KW-0732">Signal</keyword>
<dbReference type="Gene3D" id="3.40.50.1820">
    <property type="entry name" value="alpha/beta hydrolase"/>
    <property type="match status" value="1"/>
</dbReference>
<evidence type="ECO:0000256" key="1">
    <source>
        <dbReference type="ARBA" id="ARBA00022645"/>
    </source>
</evidence>
<organism evidence="6 7">
    <name type="scientific">Flavobacterium panici</name>
    <dbReference type="NCBI Taxonomy" id="2654843"/>
    <lineage>
        <taxon>Bacteria</taxon>
        <taxon>Pseudomonadati</taxon>
        <taxon>Bacteroidota</taxon>
        <taxon>Flavobacteriia</taxon>
        <taxon>Flavobacteriales</taxon>
        <taxon>Flavobacteriaceae</taxon>
        <taxon>Flavobacterium</taxon>
    </lineage>
</organism>
<dbReference type="InterPro" id="IPR001563">
    <property type="entry name" value="Peptidase_S10"/>
</dbReference>
<dbReference type="PANTHER" id="PTHR11802">
    <property type="entry name" value="SERINE PROTEASE FAMILY S10 SERINE CARBOXYPEPTIDASE"/>
    <property type="match status" value="1"/>
</dbReference>
<sequence>MPNIARFFLITFFSLVSLSLFSQENVKEELVIKKTLFFSTKHTIDINGKPLNFTAIADEIFLKNDDNKVIASVFSFSYIKQNKNKEVRPVVFVFNGGPGSSSIWLHLSSIAPWKVKLTPEINSSNVPPFGLENNTNCLLDVADLVFIDPVGTGFSHIISPGTPQDFYGVDQDAESMAQFIEKWLIKNNRWNSPKFLIGESYGSQRVSVLPRALMGGVTYSGVMRSITLNGIIMLGTTLESPLKKLTSDAKLERAASLLPTLAKTAWYYNKIDKTLSYGEFQNEVSAFAEKEYLNALLQDNQQKLSTTEKNVIIDKLCKYTGLSKDFFSSTLEIAPKIFADSLLSKENLQIGLYDTRYNLPLEHSGNDPVADDPSMARYVPGYTAAFRELLASKLNIDIQDPYKTIDWKNISFQWQWARKETKEGPDFTDDLNVVLRRTPNLKVFIAGGSYDLATPVGYAKKTTEKAKFSPDRVIFKEYESGHMLYLGNTGKLFSDDLRSFILSCSK</sequence>
<gene>
    <name evidence="6" type="ORF">FLAPXU55_03019</name>
</gene>
<dbReference type="GO" id="GO:0004185">
    <property type="term" value="F:serine-type carboxypeptidase activity"/>
    <property type="evidence" value="ECO:0007669"/>
    <property type="project" value="InterPro"/>
</dbReference>
<evidence type="ECO:0000256" key="5">
    <source>
        <dbReference type="ARBA" id="ARBA00023180"/>
    </source>
</evidence>
<evidence type="ECO:0000313" key="7">
    <source>
        <dbReference type="Proteomes" id="UP000533639"/>
    </source>
</evidence>
<dbReference type="GO" id="GO:0006508">
    <property type="term" value="P:proteolysis"/>
    <property type="evidence" value="ECO:0007669"/>
    <property type="project" value="UniProtKB-KW"/>
</dbReference>
<keyword evidence="2" id="KW-0645">Protease</keyword>
<dbReference type="RefSeq" id="WP_180858769.1">
    <property type="nucleotide sequence ID" value="NZ_CAIJDE010000047.1"/>
</dbReference>
<dbReference type="EMBL" id="CAIJDE010000047">
    <property type="protein sequence ID" value="CAC9975310.1"/>
    <property type="molecule type" value="Genomic_DNA"/>
</dbReference>
<dbReference type="InterPro" id="IPR029058">
    <property type="entry name" value="AB_hydrolase_fold"/>
</dbReference>